<dbReference type="SMART" id="SM00560">
    <property type="entry name" value="LamGL"/>
    <property type="match status" value="1"/>
</dbReference>
<feature type="domain" description="Fibronectin type-III" evidence="6">
    <location>
        <begin position="790"/>
        <end position="878"/>
    </location>
</feature>
<dbReference type="OrthoDB" id="626902at2"/>
<evidence type="ECO:0000259" key="5">
    <source>
        <dbReference type="PROSITE" id="PS50093"/>
    </source>
</evidence>
<dbReference type="InterPro" id="IPR051560">
    <property type="entry name" value="MAM_domain-containing"/>
</dbReference>
<evidence type="ECO:0000313" key="7">
    <source>
        <dbReference type="EMBL" id="AEV34434.1"/>
    </source>
</evidence>
<dbReference type="RefSeq" id="WP_014203781.1">
    <property type="nucleotide sequence ID" value="NC_016599.1"/>
</dbReference>
<dbReference type="PROSITE" id="PS50093">
    <property type="entry name" value="PKD"/>
    <property type="match status" value="1"/>
</dbReference>
<dbReference type="InterPro" id="IPR003961">
    <property type="entry name" value="FN3_dom"/>
</dbReference>
<dbReference type="SUPFAM" id="SSF49265">
    <property type="entry name" value="Fibronectin type III"/>
    <property type="match status" value="1"/>
</dbReference>
<keyword evidence="1 3" id="KW-0732">Signal</keyword>
<accession>G8R6H1</accession>
<feature type="chain" id="PRO_5003515566" evidence="3">
    <location>
        <begin position="27"/>
        <end position="1668"/>
    </location>
</feature>
<dbReference type="InterPro" id="IPR035986">
    <property type="entry name" value="PKD_dom_sf"/>
</dbReference>
<dbReference type="HOGENOM" id="CLU_235965_0_0_10"/>
<dbReference type="InterPro" id="IPR026444">
    <property type="entry name" value="Secre_tail"/>
</dbReference>
<dbReference type="PROSITE" id="PS50853">
    <property type="entry name" value="FN3"/>
    <property type="match status" value="2"/>
</dbReference>
<dbReference type="InterPro" id="IPR013320">
    <property type="entry name" value="ConA-like_dom_sf"/>
</dbReference>
<protein>
    <submittedName>
        <fullName evidence="7">PDK repeat-containing protein</fullName>
    </submittedName>
</protein>
<keyword evidence="2" id="KW-1015">Disulfide bond</keyword>
<dbReference type="EMBL" id="CP003156">
    <property type="protein sequence ID" value="AEV34434.1"/>
    <property type="molecule type" value="Genomic_DNA"/>
</dbReference>
<dbReference type="PROSITE" id="PS50060">
    <property type="entry name" value="MAM_2"/>
    <property type="match status" value="2"/>
</dbReference>
<dbReference type="GO" id="GO:0005975">
    <property type="term" value="P:carbohydrate metabolic process"/>
    <property type="evidence" value="ECO:0007669"/>
    <property type="project" value="UniProtKB-ARBA"/>
</dbReference>
<dbReference type="SMART" id="SM00060">
    <property type="entry name" value="FN3"/>
    <property type="match status" value="4"/>
</dbReference>
<dbReference type="Gene3D" id="2.60.120.200">
    <property type="match status" value="3"/>
</dbReference>
<dbReference type="CDD" id="cd06263">
    <property type="entry name" value="MAM"/>
    <property type="match status" value="1"/>
</dbReference>
<feature type="signal peptide" evidence="3">
    <location>
        <begin position="1"/>
        <end position="26"/>
    </location>
</feature>
<dbReference type="InterPro" id="IPR013783">
    <property type="entry name" value="Ig-like_fold"/>
</dbReference>
<evidence type="ECO:0000313" key="8">
    <source>
        <dbReference type="Proteomes" id="UP000005631"/>
    </source>
</evidence>
<dbReference type="KEGG" id="oho:Oweho_3485"/>
<evidence type="ECO:0000256" key="1">
    <source>
        <dbReference type="ARBA" id="ARBA00022729"/>
    </source>
</evidence>
<dbReference type="Pfam" id="PF00629">
    <property type="entry name" value="MAM"/>
    <property type="match status" value="2"/>
</dbReference>
<dbReference type="eggNOG" id="COG3291">
    <property type="taxonomic scope" value="Bacteria"/>
</dbReference>
<organism evidence="7 8">
    <name type="scientific">Owenweeksia hongkongensis (strain DSM 17368 / CIP 108786 / JCM 12287 / NRRL B-23963 / UST20020801)</name>
    <dbReference type="NCBI Taxonomy" id="926562"/>
    <lineage>
        <taxon>Bacteria</taxon>
        <taxon>Pseudomonadati</taxon>
        <taxon>Bacteroidota</taxon>
        <taxon>Flavobacteriia</taxon>
        <taxon>Flavobacteriales</taxon>
        <taxon>Owenweeksiaceae</taxon>
        <taxon>Owenweeksia</taxon>
    </lineage>
</organism>
<dbReference type="Gene3D" id="2.60.40.10">
    <property type="entry name" value="Immunoglobulins"/>
    <property type="match status" value="4"/>
</dbReference>
<name>G8R6H1_OWEHD</name>
<dbReference type="PATRIC" id="fig|926562.3.peg.3505"/>
<dbReference type="Pfam" id="PF13385">
    <property type="entry name" value="Laminin_G_3"/>
    <property type="match status" value="1"/>
</dbReference>
<evidence type="ECO:0000256" key="3">
    <source>
        <dbReference type="SAM" id="SignalP"/>
    </source>
</evidence>
<dbReference type="InterPro" id="IPR036116">
    <property type="entry name" value="FN3_sf"/>
</dbReference>
<dbReference type="PANTHER" id="PTHR23282">
    <property type="entry name" value="APICAL ENDOSOMAL GLYCOPROTEIN PRECURSOR"/>
    <property type="match status" value="1"/>
</dbReference>
<dbReference type="PANTHER" id="PTHR23282:SF101">
    <property type="entry name" value="MAM DOMAIN-CONTAINING PROTEIN"/>
    <property type="match status" value="1"/>
</dbReference>
<reference evidence="7 8" key="1">
    <citation type="journal article" date="2012" name="Stand. Genomic Sci.">
        <title>Genome sequence of the orange-pigmented seawater bacterium Owenweeksia hongkongensis type strain (UST20020801(T)).</title>
        <authorList>
            <person name="Riedel T."/>
            <person name="Held B."/>
            <person name="Nolan M."/>
            <person name="Lucas S."/>
            <person name="Lapidus A."/>
            <person name="Tice H."/>
            <person name="Del Rio T.G."/>
            <person name="Cheng J.F."/>
            <person name="Han C."/>
            <person name="Tapia R."/>
            <person name="Goodwin L.A."/>
            <person name="Pitluck S."/>
            <person name="Liolios K."/>
            <person name="Mavromatis K."/>
            <person name="Pagani I."/>
            <person name="Ivanova N."/>
            <person name="Mikhailova N."/>
            <person name="Pati A."/>
            <person name="Chen A."/>
            <person name="Palaniappan K."/>
            <person name="Rohde M."/>
            <person name="Tindall B.J."/>
            <person name="Detter J.C."/>
            <person name="Goker M."/>
            <person name="Woyke T."/>
            <person name="Bristow J."/>
            <person name="Eisen J.A."/>
            <person name="Markowitz V."/>
            <person name="Hugenholtz P."/>
            <person name="Klenk H.P."/>
            <person name="Kyrpides N.C."/>
        </authorList>
    </citation>
    <scope>NUCLEOTIDE SEQUENCE</scope>
    <source>
        <strain evidence="8">DSM 17368 / JCM 12287 / NRRL B-23963</strain>
    </source>
</reference>
<evidence type="ECO:0000259" key="6">
    <source>
        <dbReference type="PROSITE" id="PS50853"/>
    </source>
</evidence>
<sequence length="1668" mass="176743">MKNKLLFIRNFALLLFTMLLANNVHSQNALDFDGVDDYITTTFPGVLGSADRTFEAWIYLDATPSSNVTILDYGTSASGSRNTFIVNPNLQLSFLSGGSNGNLPSSNNVVPVGQWVHVAFVLDNGTGYSYVNGVQVATGNLSGVNTPTGGNDLRIGQRVSGGNIPFAGKIEEVRVWDVARSLTQINLDTATEFCTPQAGLVAYHRFNSGTAGGTNTTITTSIDDSGLNNDGTLQGFALTGNTSNWVTGKLTPCVPPSCLSPTSLGATNVLGASADVYFTQSNTGSTVKLQYGTSGFTLGSGTKLNPTNDTVSLSGLSPQTTYDVYVMEVCSPTDSSFISTFSFTTGCGLISTYPYYESFEGPNWVSGSGNANSGFSIDPCWSVAPASGNVFLWGTRSGSTSSSSTGPSNAYGGSNYVFAEASYGSTDDIADFTSPNFDLSSLTVPQLTFGYHMSGISMGTLQVWAWNGTAYDTLTSVSGDQGNAWVEAIVDLSAYKNDTTHLVFHAIRGTSLNSDIAIDSVVIEEAPPCPKPGVVTLDSITSNSVNINFSSPGHEFIVEYGPTGFNQASSSSSITITSSGSTISGLSPNTEYDFYIQNDCTDSANGLSVRVGPFTARTECSYTNSYFTDWDHLSNTETDICWTFLEYGATASYARAYDPSATVALQPFSGNIYYRYYNSSATATFLVSPEITDLATNTLQLRFQASDSYTGSTGTPEFYIGTMLSPNDTASFTPLDTVTTITDVWTEFTVLLTGVPANHNHVVIRHAHNANNVYMAIDDLYIELQPACIAPSLGLVSDIRDTSAVLNWTAGDGSTFDIEYGTTGFTQGLGTTITGLTSTTDTLTGLLPDTCYDVYIRGNCTTNNSPWYGPISFCTECATKIAPFLEDFESSGWVKGTAATNAVDGCWVRTPESSTNLYRWETNFGSTTSSSTGPSAGAGGSGKYVFTEASRGVNNSLASLQMPKVDFSGLTTPTLHFSYHMYGSNMGELYVLINDGTQTDTIWSISGQQQVDDTTAWKTAYVDISAYMAQPATISFVGKKGGGINGDIALDDVGIDELPNCITPTGFTLDSVYTNFADFSWTSISNGTSFVMEYGPTGFRQASGTGTNVYAGSSPTRVSGLTPGMTYDIYLSDMCDSTDWVGPITFTTIIQNDAELESIVSPFDLACGDSSLVIEVKVKNNGINAITTLPVGANISGAITSSVTNTYTGSIAPGASATITVGTINAYTGGVINIDAYTGLSGDQNMTNDTLSESGLELISAVPLHMPVDSICANDTTGIFVALPQTGISHNWYTNANDVNPVATGDTVSVQPGQTLYLDRAQSNSLVVQTGTAGSLYGTMFKIYVKKDFIFSGYTWISHQTGLKSLKAFYKMGNYKGHETTRSSWTVIDTLEQASSSSFTSYRFDFRNPVTFTAGDTISIYLASKTGKYEAEGLAGATVDSVFKTTNDFEYIAGVGGAYFGSNMVGATSASSIAKTLHWESLDVCGNKRISLTMGVNNDTAVASFTSVVNANGADVDFDASASSGHVYDWDFGDGNSGTGINPSNTYGAAGSYTVTLTVTDTVCGTTDTITHTVMPTVSLNELEFAGSVEVYPNPNNGKFNVNLDLIGGQDVQLALVNTVGQMVYTKDLGNVGGHVETDMDIENLAPGVYYLRVIANGKSTTVRVTIL</sequence>
<dbReference type="Pfam" id="PF18911">
    <property type="entry name" value="PKD_4"/>
    <property type="match status" value="1"/>
</dbReference>
<evidence type="ECO:0000259" key="4">
    <source>
        <dbReference type="PROSITE" id="PS50060"/>
    </source>
</evidence>
<dbReference type="Pfam" id="PF18962">
    <property type="entry name" value="Por_Secre_tail"/>
    <property type="match status" value="1"/>
</dbReference>
<dbReference type="NCBIfam" id="TIGR04183">
    <property type="entry name" value="Por_Secre_tail"/>
    <property type="match status" value="1"/>
</dbReference>
<feature type="domain" description="PKD" evidence="5">
    <location>
        <begin position="1528"/>
        <end position="1581"/>
    </location>
</feature>
<feature type="domain" description="Fibronectin type-III" evidence="6">
    <location>
        <begin position="531"/>
        <end position="619"/>
    </location>
</feature>
<dbReference type="InterPro" id="IPR006558">
    <property type="entry name" value="LamG-like"/>
</dbReference>
<dbReference type="SUPFAM" id="SSF49899">
    <property type="entry name" value="Concanavalin A-like lectins/glucanases"/>
    <property type="match status" value="3"/>
</dbReference>
<dbReference type="SUPFAM" id="SSF49299">
    <property type="entry name" value="PKD domain"/>
    <property type="match status" value="1"/>
</dbReference>
<dbReference type="InterPro" id="IPR022409">
    <property type="entry name" value="PKD/Chitinase_dom"/>
</dbReference>
<keyword evidence="8" id="KW-1185">Reference proteome</keyword>
<gene>
    <name evidence="7" type="ordered locus">Oweho_3485</name>
</gene>
<dbReference type="SMART" id="SM00137">
    <property type="entry name" value="MAM"/>
    <property type="match status" value="2"/>
</dbReference>
<feature type="domain" description="MAM" evidence="4">
    <location>
        <begin position="875"/>
        <end position="1063"/>
    </location>
</feature>
<dbReference type="GO" id="GO:0004553">
    <property type="term" value="F:hydrolase activity, hydrolyzing O-glycosyl compounds"/>
    <property type="evidence" value="ECO:0007669"/>
    <property type="project" value="UniProtKB-ARBA"/>
</dbReference>
<dbReference type="SMART" id="SM00089">
    <property type="entry name" value="PKD"/>
    <property type="match status" value="1"/>
</dbReference>
<dbReference type="InterPro" id="IPR000601">
    <property type="entry name" value="PKD_dom"/>
</dbReference>
<dbReference type="InterPro" id="IPR000998">
    <property type="entry name" value="MAM_dom"/>
</dbReference>
<feature type="domain" description="MAM" evidence="4">
    <location>
        <begin position="339"/>
        <end position="531"/>
    </location>
</feature>
<dbReference type="GO" id="GO:0016020">
    <property type="term" value="C:membrane"/>
    <property type="evidence" value="ECO:0007669"/>
    <property type="project" value="InterPro"/>
</dbReference>
<proteinExistence type="predicted"/>
<dbReference type="STRING" id="926562.Oweho_3485"/>
<evidence type="ECO:0000256" key="2">
    <source>
        <dbReference type="ARBA" id="ARBA00023157"/>
    </source>
</evidence>
<dbReference type="Proteomes" id="UP000005631">
    <property type="component" value="Chromosome"/>
</dbReference>
<dbReference type="CDD" id="cd00063">
    <property type="entry name" value="FN3"/>
    <property type="match status" value="1"/>
</dbReference>